<gene>
    <name evidence="7" type="ORF">H9K76_09115</name>
</gene>
<sequence>MNTPITIPSHCVPIPGWARSAVAAKDGAFHALQPHEIAAPVLRSLLERTGTDAAWVDAVILGNALGAGGNPARMTALAAGLPQDCAALTVDTQCCSGLDAVTLAAAMIASGQADIVIAGGVEAWSRAPIRMTRPRHPDEAPQVFERPAFAPDPAQDPDLLAAAGAHASALGITRAELDAYALMSHERALQAREGGQQPGEAAEIVTIAGIAGDTYPRRIAPERAARMPVVACAGGDNPGSGGPGMSALTISAKADGAALVMLASREACERHGLQTRAHWIAGTSVGSTPSMPLTAADKAARKALELAGRRLLLAEPLAADDMQAVELHDAFAVQGISFCRSLGLAQQQINAGGGGLARGHPIGASGAIALVRLLTELAQTRPSRRQAALGLAAIAGAGGIGAACVVACQQAQESP</sequence>
<feature type="domain" description="Thiolase N-terminal" evidence="5">
    <location>
        <begin position="17"/>
        <end position="264"/>
    </location>
</feature>
<dbReference type="Gene3D" id="3.40.47.10">
    <property type="match status" value="1"/>
</dbReference>
<dbReference type="InterPro" id="IPR020617">
    <property type="entry name" value="Thiolase_C"/>
</dbReference>
<dbReference type="NCBIfam" id="TIGR01930">
    <property type="entry name" value="AcCoA-C-Actrans"/>
    <property type="match status" value="1"/>
</dbReference>
<dbReference type="InterPro" id="IPR016039">
    <property type="entry name" value="Thiolase-like"/>
</dbReference>
<dbReference type="InterPro" id="IPR002155">
    <property type="entry name" value="Thiolase"/>
</dbReference>
<comment type="similarity">
    <text evidence="1 4">Belongs to the thiolase-like superfamily. Thiolase family.</text>
</comment>
<organism evidence="7 8">
    <name type="scientific">Diaphorobacter ruginosibacter</name>
    <dbReference type="NCBI Taxonomy" id="1715720"/>
    <lineage>
        <taxon>Bacteria</taxon>
        <taxon>Pseudomonadati</taxon>
        <taxon>Pseudomonadota</taxon>
        <taxon>Betaproteobacteria</taxon>
        <taxon>Burkholderiales</taxon>
        <taxon>Comamonadaceae</taxon>
        <taxon>Diaphorobacter</taxon>
    </lineage>
</organism>
<dbReference type="SUPFAM" id="SSF53901">
    <property type="entry name" value="Thiolase-like"/>
    <property type="match status" value="2"/>
</dbReference>
<dbReference type="InterPro" id="IPR020616">
    <property type="entry name" value="Thiolase_N"/>
</dbReference>
<dbReference type="Pfam" id="PF00108">
    <property type="entry name" value="Thiolase_N"/>
    <property type="match status" value="1"/>
</dbReference>
<protein>
    <submittedName>
        <fullName evidence="7">Thiolase family protein</fullName>
    </submittedName>
</protein>
<dbReference type="PROSITE" id="PS00737">
    <property type="entry name" value="THIOLASE_2"/>
    <property type="match status" value="1"/>
</dbReference>
<reference evidence="7 8" key="1">
    <citation type="submission" date="2020-08" db="EMBL/GenBank/DDBJ databases">
        <title>Genome sequence of Diaphorobacter ruginosibacter DSM 27467T.</title>
        <authorList>
            <person name="Hyun D.-W."/>
            <person name="Bae J.-W."/>
        </authorList>
    </citation>
    <scope>NUCLEOTIDE SEQUENCE [LARGE SCALE GENOMIC DNA]</scope>
    <source>
        <strain evidence="7 8">DSM 27467</strain>
    </source>
</reference>
<proteinExistence type="inferred from homology"/>
<dbReference type="PANTHER" id="PTHR18919:SF107">
    <property type="entry name" value="ACETYL-COA ACETYLTRANSFERASE, CYTOSOLIC"/>
    <property type="match status" value="1"/>
</dbReference>
<name>A0A7G9RTL3_9BURK</name>
<evidence type="ECO:0000313" key="8">
    <source>
        <dbReference type="Proteomes" id="UP000515811"/>
    </source>
</evidence>
<accession>A0A7G9RTL3</accession>
<dbReference type="PIRSF" id="PIRSF000429">
    <property type="entry name" value="Ac-CoA_Ac_transf"/>
    <property type="match status" value="1"/>
</dbReference>
<keyword evidence="8" id="KW-1185">Reference proteome</keyword>
<evidence type="ECO:0000256" key="2">
    <source>
        <dbReference type="ARBA" id="ARBA00022679"/>
    </source>
</evidence>
<dbReference type="RefSeq" id="WP_187599731.1">
    <property type="nucleotide sequence ID" value="NZ_CP060714.1"/>
</dbReference>
<dbReference type="Pfam" id="PF02803">
    <property type="entry name" value="Thiolase_C"/>
    <property type="match status" value="1"/>
</dbReference>
<evidence type="ECO:0000313" key="7">
    <source>
        <dbReference type="EMBL" id="QNN58938.1"/>
    </source>
</evidence>
<dbReference type="InterPro" id="IPR020613">
    <property type="entry name" value="Thiolase_CS"/>
</dbReference>
<evidence type="ECO:0000256" key="1">
    <source>
        <dbReference type="ARBA" id="ARBA00010982"/>
    </source>
</evidence>
<evidence type="ECO:0000259" key="6">
    <source>
        <dbReference type="Pfam" id="PF02803"/>
    </source>
</evidence>
<dbReference type="GO" id="GO:0003988">
    <property type="term" value="F:acetyl-CoA C-acyltransferase activity"/>
    <property type="evidence" value="ECO:0007669"/>
    <property type="project" value="UniProtKB-ARBA"/>
</dbReference>
<keyword evidence="2 4" id="KW-0808">Transferase</keyword>
<keyword evidence="3 4" id="KW-0012">Acyltransferase</keyword>
<dbReference type="EMBL" id="CP060714">
    <property type="protein sequence ID" value="QNN58938.1"/>
    <property type="molecule type" value="Genomic_DNA"/>
</dbReference>
<dbReference type="AlphaFoldDB" id="A0A7G9RTL3"/>
<evidence type="ECO:0000259" key="5">
    <source>
        <dbReference type="Pfam" id="PF00108"/>
    </source>
</evidence>
<evidence type="ECO:0000256" key="3">
    <source>
        <dbReference type="ARBA" id="ARBA00023315"/>
    </source>
</evidence>
<feature type="domain" description="Thiolase C-terminal" evidence="6">
    <location>
        <begin position="285"/>
        <end position="406"/>
    </location>
</feature>
<dbReference type="CDD" id="cd00751">
    <property type="entry name" value="thiolase"/>
    <property type="match status" value="1"/>
</dbReference>
<evidence type="ECO:0000256" key="4">
    <source>
        <dbReference type="RuleBase" id="RU003557"/>
    </source>
</evidence>
<dbReference type="KEGG" id="drg:H9K76_09115"/>
<dbReference type="Proteomes" id="UP000515811">
    <property type="component" value="Chromosome"/>
</dbReference>
<dbReference type="PANTHER" id="PTHR18919">
    <property type="entry name" value="ACETYL-COA C-ACYLTRANSFERASE"/>
    <property type="match status" value="1"/>
</dbReference>